<feature type="region of interest" description="Disordered" evidence="1">
    <location>
        <begin position="225"/>
        <end position="261"/>
    </location>
</feature>
<evidence type="ECO:0000313" key="3">
    <source>
        <dbReference type="Proteomes" id="UP001603857"/>
    </source>
</evidence>
<keyword evidence="3" id="KW-1185">Reference proteome</keyword>
<proteinExistence type="predicted"/>
<dbReference type="PANTHER" id="PTHR33144:SF45">
    <property type="entry name" value="TRANSPOSASE TNP1_EN_SPM-LIKE DOMAIN-CONTAINING PROTEIN"/>
    <property type="match status" value="1"/>
</dbReference>
<protein>
    <recommendedName>
        <fullName evidence="4">Transposase, Ptta/En/Spm, plant</fullName>
    </recommendedName>
</protein>
<evidence type="ECO:0000313" key="2">
    <source>
        <dbReference type="EMBL" id="KAL2340253.1"/>
    </source>
</evidence>
<accession>A0ABD1MWP4</accession>
<dbReference type="EMBL" id="JBGMDY010000003">
    <property type="protein sequence ID" value="KAL2340253.1"/>
    <property type="molecule type" value="Genomic_DNA"/>
</dbReference>
<dbReference type="Pfam" id="PF03004">
    <property type="entry name" value="Transposase_24"/>
    <property type="match status" value="2"/>
</dbReference>
<name>A0ABD1MWP4_9FABA</name>
<dbReference type="InterPro" id="IPR004252">
    <property type="entry name" value="Probable_transposase_24"/>
</dbReference>
<organism evidence="2 3">
    <name type="scientific">Flemingia macrophylla</name>
    <dbReference type="NCBI Taxonomy" id="520843"/>
    <lineage>
        <taxon>Eukaryota</taxon>
        <taxon>Viridiplantae</taxon>
        <taxon>Streptophyta</taxon>
        <taxon>Embryophyta</taxon>
        <taxon>Tracheophyta</taxon>
        <taxon>Spermatophyta</taxon>
        <taxon>Magnoliopsida</taxon>
        <taxon>eudicotyledons</taxon>
        <taxon>Gunneridae</taxon>
        <taxon>Pentapetalae</taxon>
        <taxon>rosids</taxon>
        <taxon>fabids</taxon>
        <taxon>Fabales</taxon>
        <taxon>Fabaceae</taxon>
        <taxon>Papilionoideae</taxon>
        <taxon>50 kb inversion clade</taxon>
        <taxon>NPAAA clade</taxon>
        <taxon>indigoferoid/millettioid clade</taxon>
        <taxon>Phaseoleae</taxon>
        <taxon>Flemingia</taxon>
    </lineage>
</organism>
<comment type="caution">
    <text evidence="2">The sequence shown here is derived from an EMBL/GenBank/DDBJ whole genome shotgun (WGS) entry which is preliminary data.</text>
</comment>
<dbReference type="PANTHER" id="PTHR33144">
    <property type="entry name" value="OS10G0409366 PROTEIN-RELATED"/>
    <property type="match status" value="1"/>
</dbReference>
<feature type="compositionally biased region" description="Low complexity" evidence="1">
    <location>
        <begin position="29"/>
        <end position="38"/>
    </location>
</feature>
<dbReference type="Proteomes" id="UP001603857">
    <property type="component" value="Unassembled WGS sequence"/>
</dbReference>
<gene>
    <name evidence="2" type="ORF">Fmac_008193</name>
</gene>
<feature type="compositionally biased region" description="Polar residues" evidence="1">
    <location>
        <begin position="39"/>
        <end position="61"/>
    </location>
</feature>
<sequence>MKIKEDTKAEEEDQSPVGRYLKMKEITTKKTSATTNKTQNDTTAQVSAAPHNKSTQPSFPQVHTYPSDVNNQPPPPGISQSNIPTHDFAYESTPKVTPKIQLENEEDATEMQTKQSKHVSHKRSWLVDVIGKIELTFVNWNTEDQPIDNVGALLNRFLGRVTRNMNMFPISYQSWRKIPKDYKEDILKNIIQVKFEVDFDVHVKYIFKSLNIKWSKYRQQLLQQRGDGTQISQKNKDNRKRQTFPHTGGSKSIARKKDKIEQELGRKVSRGEVWITTRKHANGDFVNDEAREISVNALQSRLDEQNRTLIEQHRRFEERDRRFEAMMNFFAQNYQSHLPSNLAMFNNSPSHNSVTPSHSPRAITLSRSHRVLTPSVIPIFVSPCRGFSHVFSVTDNRFHFPFHNVDSFRQTWFSSYLCLVINIKSGNLLNQVPASPAALLKSNRLLAQSKPRFCFRTGEASAERYCKLTLGRKWAAHRQNLWNEFYDPTKTKNEIISNVPTGIDRTQWAHFVTYRLKPETLEICKKNKDNRNKQVIPHTGGSKPISRRRHEMFLETGQLPSRGKLYIETHKRKDGSFVNDAAKAIAEQIEVGLAHNTTNESEVSPNDVVGRVLGPRAFSGECDAWVWEQLLLIHLEIRDFDFQI</sequence>
<feature type="region of interest" description="Disordered" evidence="1">
    <location>
        <begin position="1"/>
        <end position="63"/>
    </location>
</feature>
<evidence type="ECO:0000256" key="1">
    <source>
        <dbReference type="SAM" id="MobiDB-lite"/>
    </source>
</evidence>
<dbReference type="AlphaFoldDB" id="A0ABD1MWP4"/>
<reference evidence="2 3" key="1">
    <citation type="submission" date="2024-08" db="EMBL/GenBank/DDBJ databases">
        <title>Insights into the chromosomal genome structure of Flemingia macrophylla.</title>
        <authorList>
            <person name="Ding Y."/>
            <person name="Zhao Y."/>
            <person name="Bi W."/>
            <person name="Wu M."/>
            <person name="Zhao G."/>
            <person name="Gong Y."/>
            <person name="Li W."/>
            <person name="Zhang P."/>
        </authorList>
    </citation>
    <scope>NUCLEOTIDE SEQUENCE [LARGE SCALE GENOMIC DNA]</scope>
    <source>
        <strain evidence="2">DYQJB</strain>
        <tissue evidence="2">Leaf</tissue>
    </source>
</reference>
<evidence type="ECO:0008006" key="4">
    <source>
        <dbReference type="Google" id="ProtNLM"/>
    </source>
</evidence>